<dbReference type="Proteomes" id="UP000187203">
    <property type="component" value="Unassembled WGS sequence"/>
</dbReference>
<dbReference type="AlphaFoldDB" id="A0A1R3J1K7"/>
<dbReference type="STRING" id="93759.A0A1R3J1K7"/>
<dbReference type="PANTHER" id="PTHR35311">
    <property type="entry name" value="KINETOCHORE-ASSOCIATED PROTEIN KNL-2 HOMOLOG"/>
    <property type="match status" value="1"/>
</dbReference>
<evidence type="ECO:0000313" key="4">
    <source>
        <dbReference type="Proteomes" id="UP000187203"/>
    </source>
</evidence>
<accession>A0A1R3J1K7</accession>
<gene>
    <name evidence="3" type="ORF">COLO4_20117</name>
</gene>
<name>A0A1R3J1K7_9ROSI</name>
<evidence type="ECO:0000256" key="1">
    <source>
        <dbReference type="SAM" id="MobiDB-lite"/>
    </source>
</evidence>
<feature type="compositionally biased region" description="Polar residues" evidence="1">
    <location>
        <begin position="234"/>
        <end position="246"/>
    </location>
</feature>
<dbReference type="InterPro" id="IPR053090">
    <property type="entry name" value="Centromere_KNL-2_homolog"/>
</dbReference>
<dbReference type="Pfam" id="PF09133">
    <property type="entry name" value="SANTA"/>
    <property type="match status" value="1"/>
</dbReference>
<dbReference type="PANTHER" id="PTHR35311:SF1">
    <property type="entry name" value="PROTEIN EMBRYO DEFECTIVE 1674"/>
    <property type="match status" value="1"/>
</dbReference>
<comment type="caution">
    <text evidence="3">The sequence shown here is derived from an EMBL/GenBank/DDBJ whole genome shotgun (WGS) entry which is preliminary data.</text>
</comment>
<dbReference type="EMBL" id="AWUE01017017">
    <property type="protein sequence ID" value="OMO88712.1"/>
    <property type="molecule type" value="Genomic_DNA"/>
</dbReference>
<feature type="region of interest" description="Disordered" evidence="1">
    <location>
        <begin position="346"/>
        <end position="373"/>
    </location>
</feature>
<protein>
    <submittedName>
        <fullName evidence="3">SANT associated</fullName>
    </submittedName>
</protein>
<sequence>MGKRIRKATRNSPSPNPHDKSDNKTPIPIAAATPLATLSLNSVLLHDWWLGTPRDAAHSKGLSIAGFEFRGRQGKRLFCSSAIAKRHGATTLETADGITIAISGFINISRTLQSGFSLEFCSHFRLGFPYDWEEYASQYSDNEASATRGTEASVTGLLGAFGSSPSNPSSTLPVSLDSLSAPGIRDLLMFSAKDSQNSLPKGAIFDHVLQKFGNHDSQNATISVDSNIKKKHSTTSSFSANDQNSNDSKKVKLKQNHMDEDYIPASRSARTMESLNDGQSKRGVSILTPIPGVRTRSMTKLKNLTEKQEVLSLKSSVESEIAVQVSSPKAKKGNHYGVTQENRLAKNVSANSPKKSSHLSTSEPSQKHPRKIATRSALRGNCTTTLAR</sequence>
<dbReference type="OrthoDB" id="118550at2759"/>
<proteinExistence type="predicted"/>
<feature type="region of interest" description="Disordered" evidence="1">
    <location>
        <begin position="227"/>
        <end position="255"/>
    </location>
</feature>
<feature type="domain" description="SANTA" evidence="2">
    <location>
        <begin position="43"/>
        <end position="135"/>
    </location>
</feature>
<keyword evidence="4" id="KW-1185">Reference proteome</keyword>
<evidence type="ECO:0000259" key="2">
    <source>
        <dbReference type="Pfam" id="PF09133"/>
    </source>
</evidence>
<reference evidence="4" key="1">
    <citation type="submission" date="2013-09" db="EMBL/GenBank/DDBJ databases">
        <title>Corchorus olitorius genome sequencing.</title>
        <authorList>
            <person name="Alam M."/>
            <person name="Haque M.S."/>
            <person name="Islam M.S."/>
            <person name="Emdad E.M."/>
            <person name="Islam M.M."/>
            <person name="Ahmed B."/>
            <person name="Halim A."/>
            <person name="Hossen Q.M.M."/>
            <person name="Hossain M.Z."/>
            <person name="Ahmed R."/>
            <person name="Khan M.M."/>
            <person name="Islam R."/>
            <person name="Rashid M.M."/>
            <person name="Khan S.A."/>
            <person name="Rahman M.S."/>
            <person name="Alam M."/>
            <person name="Yahiya A.S."/>
            <person name="Khan M.S."/>
            <person name="Azam M.S."/>
            <person name="Haque T."/>
            <person name="Lashkar M.Z.H."/>
            <person name="Akhand A.I."/>
            <person name="Morshed G."/>
            <person name="Roy S."/>
            <person name="Uddin K.S."/>
            <person name="Rabeya T."/>
            <person name="Hossain A.S."/>
            <person name="Chowdhury A."/>
            <person name="Snigdha A.R."/>
            <person name="Mortoza M.S."/>
            <person name="Matin S.A."/>
            <person name="Hoque S.M.E."/>
            <person name="Islam M.K."/>
            <person name="Roy D.K."/>
            <person name="Haider R."/>
            <person name="Moosa M.M."/>
            <person name="Elias S.M."/>
            <person name="Hasan A.M."/>
            <person name="Jahan S."/>
            <person name="Shafiuddin M."/>
            <person name="Mahmood N."/>
            <person name="Shommy N.S."/>
        </authorList>
    </citation>
    <scope>NUCLEOTIDE SEQUENCE [LARGE SCALE GENOMIC DNA]</scope>
    <source>
        <strain evidence="4">cv. O-4</strain>
    </source>
</reference>
<feature type="compositionally biased region" description="Polar residues" evidence="1">
    <location>
        <begin position="346"/>
        <end position="364"/>
    </location>
</feature>
<dbReference type="InterPro" id="IPR015216">
    <property type="entry name" value="SANTA"/>
</dbReference>
<organism evidence="3 4">
    <name type="scientific">Corchorus olitorius</name>
    <dbReference type="NCBI Taxonomy" id="93759"/>
    <lineage>
        <taxon>Eukaryota</taxon>
        <taxon>Viridiplantae</taxon>
        <taxon>Streptophyta</taxon>
        <taxon>Embryophyta</taxon>
        <taxon>Tracheophyta</taxon>
        <taxon>Spermatophyta</taxon>
        <taxon>Magnoliopsida</taxon>
        <taxon>eudicotyledons</taxon>
        <taxon>Gunneridae</taxon>
        <taxon>Pentapetalae</taxon>
        <taxon>rosids</taxon>
        <taxon>malvids</taxon>
        <taxon>Malvales</taxon>
        <taxon>Malvaceae</taxon>
        <taxon>Grewioideae</taxon>
        <taxon>Apeibeae</taxon>
        <taxon>Corchorus</taxon>
    </lineage>
</organism>
<evidence type="ECO:0000313" key="3">
    <source>
        <dbReference type="EMBL" id="OMO88712.1"/>
    </source>
</evidence>
<feature type="region of interest" description="Disordered" evidence="1">
    <location>
        <begin position="1"/>
        <end position="27"/>
    </location>
</feature>